<comment type="similarity">
    <text evidence="1">Belongs to the CDC6/cdc18 family.</text>
</comment>
<dbReference type="PANTHER" id="PTHR10763">
    <property type="entry name" value="CELL DIVISION CONTROL PROTEIN 6-RELATED"/>
    <property type="match status" value="1"/>
</dbReference>
<evidence type="ECO:0000313" key="8">
    <source>
        <dbReference type="Proteomes" id="UP000077245"/>
    </source>
</evidence>
<dbReference type="Proteomes" id="UP000077245">
    <property type="component" value="Unassembled WGS sequence"/>
</dbReference>
<feature type="domain" description="Cdc6 AAA+ ATPase-type lid" evidence="6">
    <location>
        <begin position="220"/>
        <end position="276"/>
    </location>
</feature>
<dbReference type="Pfam" id="PF13401">
    <property type="entry name" value="AAA_22"/>
    <property type="match status" value="1"/>
</dbReference>
<evidence type="ECO:0000256" key="4">
    <source>
        <dbReference type="ARBA" id="ARBA00022840"/>
    </source>
</evidence>
<dbReference type="EMBL" id="LWMV01000035">
    <property type="protein sequence ID" value="KZX15524.1"/>
    <property type="molecule type" value="Genomic_DNA"/>
</dbReference>
<accession>A0A166DEV9</accession>
<keyword evidence="3" id="KW-0547">Nucleotide-binding</keyword>
<dbReference type="Gene3D" id="1.10.8.60">
    <property type="match status" value="1"/>
</dbReference>
<evidence type="ECO:0000256" key="1">
    <source>
        <dbReference type="ARBA" id="ARBA00006184"/>
    </source>
</evidence>
<keyword evidence="4" id="KW-0067">ATP-binding</keyword>
<dbReference type="Pfam" id="PF22703">
    <property type="entry name" value="Cdc6_lid"/>
    <property type="match status" value="1"/>
</dbReference>
<dbReference type="RefSeq" id="WP_067089232.1">
    <property type="nucleotide sequence ID" value="NZ_LWMV01000035.1"/>
</dbReference>
<dbReference type="OrthoDB" id="53276at2157"/>
<dbReference type="InterPro" id="IPR027417">
    <property type="entry name" value="P-loop_NTPase"/>
</dbReference>
<comment type="caution">
    <text evidence="7">The sequence shown here is derived from an EMBL/GenBank/DDBJ whole genome shotgun (WGS) entry which is preliminary data.</text>
</comment>
<dbReference type="AlphaFoldDB" id="A0A166DEV9"/>
<dbReference type="InterPro" id="IPR050311">
    <property type="entry name" value="ORC1/CDC6"/>
</dbReference>
<evidence type="ECO:0000259" key="6">
    <source>
        <dbReference type="Pfam" id="PF22703"/>
    </source>
</evidence>
<evidence type="ECO:0000256" key="3">
    <source>
        <dbReference type="ARBA" id="ARBA00022741"/>
    </source>
</evidence>
<dbReference type="InterPro" id="IPR055237">
    <property type="entry name" value="Cdc6_lid"/>
</dbReference>
<dbReference type="InterPro" id="IPR014277">
    <property type="entry name" value="Orc1/Cdc6_arc"/>
</dbReference>
<evidence type="ECO:0000313" key="7">
    <source>
        <dbReference type="EMBL" id="KZX15524.1"/>
    </source>
</evidence>
<dbReference type="SUPFAM" id="SSF52540">
    <property type="entry name" value="P-loop containing nucleoside triphosphate hydrolases"/>
    <property type="match status" value="1"/>
</dbReference>
<keyword evidence="8" id="KW-1185">Reference proteome</keyword>
<keyword evidence="7" id="KW-0131">Cell cycle</keyword>
<protein>
    <submittedName>
        <fullName evidence="7">Cell division control protein 6</fullName>
    </submittedName>
</protein>
<reference evidence="7 8" key="1">
    <citation type="submission" date="2016-04" db="EMBL/GenBank/DDBJ databases">
        <title>Genome sequence of Methanobrevibacter curvatus DSM 11111.</title>
        <authorList>
            <person name="Poehlein A."/>
            <person name="Seedorf H."/>
            <person name="Daniel R."/>
        </authorList>
    </citation>
    <scope>NUCLEOTIDE SEQUENCE [LARGE SCALE GENOMIC DNA]</scope>
    <source>
        <strain evidence="7 8">DSM 11111</strain>
    </source>
</reference>
<organism evidence="7 8">
    <name type="scientific">Methanobrevibacter curvatus</name>
    <dbReference type="NCBI Taxonomy" id="49547"/>
    <lineage>
        <taxon>Archaea</taxon>
        <taxon>Methanobacteriati</taxon>
        <taxon>Methanobacteriota</taxon>
        <taxon>Methanomada group</taxon>
        <taxon>Methanobacteria</taxon>
        <taxon>Methanobacteriales</taxon>
        <taxon>Methanobacteriaceae</taxon>
        <taxon>Methanobrevibacter</taxon>
    </lineage>
</organism>
<proteinExistence type="inferred from homology"/>
<keyword evidence="2" id="KW-0235">DNA replication</keyword>
<feature type="domain" description="ORC1/DEAH AAA+ ATPase" evidence="5">
    <location>
        <begin position="62"/>
        <end position="194"/>
    </location>
</feature>
<evidence type="ECO:0000259" key="5">
    <source>
        <dbReference type="Pfam" id="PF13401"/>
    </source>
</evidence>
<dbReference type="NCBIfam" id="TIGR02928">
    <property type="entry name" value="orc1/cdc6 family replication initiation protein"/>
    <property type="match status" value="1"/>
</dbReference>
<evidence type="ECO:0000256" key="2">
    <source>
        <dbReference type="ARBA" id="ARBA00022705"/>
    </source>
</evidence>
<dbReference type="GO" id="GO:0051301">
    <property type="term" value="P:cell division"/>
    <property type="evidence" value="ECO:0007669"/>
    <property type="project" value="UniProtKB-KW"/>
</dbReference>
<keyword evidence="7" id="KW-0132">Cell division</keyword>
<dbReference type="Gene3D" id="3.40.50.300">
    <property type="entry name" value="P-loop containing nucleotide triphosphate hydrolases"/>
    <property type="match status" value="1"/>
</dbReference>
<dbReference type="STRING" id="49547.MBCUR_02590"/>
<dbReference type="PATRIC" id="fig|49547.3.peg.275"/>
<name>A0A166DEV9_9EURY</name>
<dbReference type="InterPro" id="IPR049945">
    <property type="entry name" value="AAA_22"/>
</dbReference>
<gene>
    <name evidence="7" type="ORF">MBCUR_02590</name>
</gene>
<dbReference type="GO" id="GO:0005524">
    <property type="term" value="F:ATP binding"/>
    <property type="evidence" value="ECO:0007669"/>
    <property type="project" value="UniProtKB-KW"/>
</dbReference>
<dbReference type="PANTHER" id="PTHR10763:SF26">
    <property type="entry name" value="CELL DIVISION CONTROL PROTEIN 6 HOMOLOG"/>
    <property type="match status" value="1"/>
</dbReference>
<dbReference type="GO" id="GO:0016887">
    <property type="term" value="F:ATP hydrolysis activity"/>
    <property type="evidence" value="ECO:0007669"/>
    <property type="project" value="InterPro"/>
</dbReference>
<sequence length="281" mass="32396">MKPILDKNQKTLYDIIEENGTIFKEKKVFTTDYIPESYKYRDMQLKKMAILSKGIREGLTPSNMILNGKTATGKTSSLLKFFELLEKRYENVITVLVNCQINRTEYKIYTKIYKKIFGIEISVGGLSTFNIYTRIMEYISKENKVLIVGLDDYDVIKSNKELNKTLYTLLRAYESFKNAKVSVIATTNNLETILTDSAVASTFHPSEVQFISYTQSQIKNILKERCRLGFYKGVINDKIIDDLVNYVYYKGDLRIAIKMLLNAGNNAESRNSVKIAKFDFK</sequence>
<dbReference type="GO" id="GO:0006260">
    <property type="term" value="P:DNA replication"/>
    <property type="evidence" value="ECO:0007669"/>
    <property type="project" value="UniProtKB-KW"/>
</dbReference>